<organism evidence="3 4">
    <name type="scientific">Roseibium aggregatum</name>
    <dbReference type="NCBI Taxonomy" id="187304"/>
    <lineage>
        <taxon>Bacteria</taxon>
        <taxon>Pseudomonadati</taxon>
        <taxon>Pseudomonadota</taxon>
        <taxon>Alphaproteobacteria</taxon>
        <taxon>Hyphomicrobiales</taxon>
        <taxon>Stappiaceae</taxon>
        <taxon>Roseibium</taxon>
    </lineage>
</organism>
<feature type="domain" description="SH3b" evidence="2">
    <location>
        <begin position="29"/>
        <end position="92"/>
    </location>
</feature>
<name>A0A939EFP5_9HYPH</name>
<dbReference type="Proteomes" id="UP000664096">
    <property type="component" value="Unassembled WGS sequence"/>
</dbReference>
<sequence>MRSIKRLSLAAATLVLLSLTAFAPTGASAATAVVMTDLNMRAGPGTHYPVVRVLPGSASVVIYGCTAGTTWCDVGFGPDRGWVSASYIQVTYQGQTVVVTPAVAPAVGLAVVTFNRAYWNTYYVGRPWYASWNTYYRAPAGAAAACNGNGCAGVAVRPGRAAVGQCSNGTCTGTVVRRTPWGPVVRQGSISR</sequence>
<dbReference type="Pfam" id="PF08239">
    <property type="entry name" value="SH3_3"/>
    <property type="match status" value="1"/>
</dbReference>
<dbReference type="Gene3D" id="2.30.30.40">
    <property type="entry name" value="SH3 Domains"/>
    <property type="match status" value="1"/>
</dbReference>
<feature type="signal peptide" evidence="1">
    <location>
        <begin position="1"/>
        <end position="23"/>
    </location>
</feature>
<dbReference type="RefSeq" id="WP_207141871.1">
    <property type="nucleotide sequence ID" value="NZ_JAEKJZ010000003.1"/>
</dbReference>
<gene>
    <name evidence="3" type="ORF">JF539_16910</name>
</gene>
<evidence type="ECO:0000259" key="2">
    <source>
        <dbReference type="PROSITE" id="PS51781"/>
    </source>
</evidence>
<dbReference type="SMART" id="SM00287">
    <property type="entry name" value="SH3b"/>
    <property type="match status" value="1"/>
</dbReference>
<feature type="chain" id="PRO_5037114274" evidence="1">
    <location>
        <begin position="24"/>
        <end position="192"/>
    </location>
</feature>
<dbReference type="InterPro" id="IPR003646">
    <property type="entry name" value="SH3-like_bac-type"/>
</dbReference>
<keyword evidence="1" id="KW-0732">Signal</keyword>
<dbReference type="PROSITE" id="PS51781">
    <property type="entry name" value="SH3B"/>
    <property type="match status" value="1"/>
</dbReference>
<protein>
    <submittedName>
        <fullName evidence="3">SH3 domain-containing protein</fullName>
    </submittedName>
</protein>
<evidence type="ECO:0000313" key="3">
    <source>
        <dbReference type="EMBL" id="MBN9672034.1"/>
    </source>
</evidence>
<comment type="caution">
    <text evidence="3">The sequence shown here is derived from an EMBL/GenBank/DDBJ whole genome shotgun (WGS) entry which is preliminary data.</text>
</comment>
<dbReference type="EMBL" id="JAEKJZ010000003">
    <property type="protein sequence ID" value="MBN9672034.1"/>
    <property type="molecule type" value="Genomic_DNA"/>
</dbReference>
<dbReference type="AlphaFoldDB" id="A0A939EFP5"/>
<proteinExistence type="predicted"/>
<accession>A0A939EFP5</accession>
<evidence type="ECO:0000313" key="4">
    <source>
        <dbReference type="Proteomes" id="UP000664096"/>
    </source>
</evidence>
<evidence type="ECO:0000256" key="1">
    <source>
        <dbReference type="SAM" id="SignalP"/>
    </source>
</evidence>
<reference evidence="3" key="1">
    <citation type="submission" date="2020-12" db="EMBL/GenBank/DDBJ databases">
        <title>Oil enriched cultivation method for isolating marine PHA-producing bacteria.</title>
        <authorList>
            <person name="Zheng W."/>
            <person name="Yu S."/>
            <person name="Huang Y."/>
        </authorList>
    </citation>
    <scope>NUCLEOTIDE SEQUENCE</scope>
    <source>
        <strain evidence="3">SY-2-12</strain>
    </source>
</reference>